<dbReference type="HOGENOM" id="CLU_3088113_0_0_1"/>
<dbReference type="AlphaFoldDB" id="A0A0C9Z2F1"/>
<evidence type="ECO:0000313" key="2">
    <source>
        <dbReference type="EMBL" id="KIK16527.1"/>
    </source>
</evidence>
<evidence type="ECO:0000313" key="3">
    <source>
        <dbReference type="Proteomes" id="UP000054018"/>
    </source>
</evidence>
<evidence type="ECO:0000256" key="1">
    <source>
        <dbReference type="SAM" id="MobiDB-lite"/>
    </source>
</evidence>
<feature type="compositionally biased region" description="Polar residues" evidence="1">
    <location>
        <begin position="19"/>
        <end position="32"/>
    </location>
</feature>
<proteinExistence type="predicted"/>
<keyword evidence="3" id="KW-1185">Reference proteome</keyword>
<accession>A0A0C9Z2F1</accession>
<protein>
    <submittedName>
        <fullName evidence="2">Uncharacterized protein</fullName>
    </submittedName>
</protein>
<dbReference type="Proteomes" id="UP000054018">
    <property type="component" value="Unassembled WGS sequence"/>
</dbReference>
<name>A0A0C9Z2F1_9AGAM</name>
<gene>
    <name evidence="2" type="ORF">PISMIDRAFT_686215</name>
</gene>
<sequence>MEINAGRQWDRRKRRQLGHVTSHSDTSESPALTGTGAPVAIMCLSQAVLSRQ</sequence>
<reference evidence="2 3" key="1">
    <citation type="submission" date="2014-04" db="EMBL/GenBank/DDBJ databases">
        <authorList>
            <consortium name="DOE Joint Genome Institute"/>
            <person name="Kuo A."/>
            <person name="Kohler A."/>
            <person name="Costa M.D."/>
            <person name="Nagy L.G."/>
            <person name="Floudas D."/>
            <person name="Copeland A."/>
            <person name="Barry K.W."/>
            <person name="Cichocki N."/>
            <person name="Veneault-Fourrey C."/>
            <person name="LaButti K."/>
            <person name="Lindquist E.A."/>
            <person name="Lipzen A."/>
            <person name="Lundell T."/>
            <person name="Morin E."/>
            <person name="Murat C."/>
            <person name="Sun H."/>
            <person name="Tunlid A."/>
            <person name="Henrissat B."/>
            <person name="Grigoriev I.V."/>
            <person name="Hibbett D.S."/>
            <person name="Martin F."/>
            <person name="Nordberg H.P."/>
            <person name="Cantor M.N."/>
            <person name="Hua S.X."/>
        </authorList>
    </citation>
    <scope>NUCLEOTIDE SEQUENCE [LARGE SCALE GENOMIC DNA]</scope>
    <source>
        <strain evidence="2 3">441</strain>
    </source>
</reference>
<dbReference type="EMBL" id="KN833854">
    <property type="protein sequence ID" value="KIK16527.1"/>
    <property type="molecule type" value="Genomic_DNA"/>
</dbReference>
<feature type="region of interest" description="Disordered" evidence="1">
    <location>
        <begin position="1"/>
        <end position="34"/>
    </location>
</feature>
<organism evidence="2 3">
    <name type="scientific">Pisolithus microcarpus 441</name>
    <dbReference type="NCBI Taxonomy" id="765257"/>
    <lineage>
        <taxon>Eukaryota</taxon>
        <taxon>Fungi</taxon>
        <taxon>Dikarya</taxon>
        <taxon>Basidiomycota</taxon>
        <taxon>Agaricomycotina</taxon>
        <taxon>Agaricomycetes</taxon>
        <taxon>Agaricomycetidae</taxon>
        <taxon>Boletales</taxon>
        <taxon>Sclerodermatineae</taxon>
        <taxon>Pisolithaceae</taxon>
        <taxon>Pisolithus</taxon>
    </lineage>
</organism>
<reference evidence="3" key="2">
    <citation type="submission" date="2015-01" db="EMBL/GenBank/DDBJ databases">
        <title>Evolutionary Origins and Diversification of the Mycorrhizal Mutualists.</title>
        <authorList>
            <consortium name="DOE Joint Genome Institute"/>
            <consortium name="Mycorrhizal Genomics Consortium"/>
            <person name="Kohler A."/>
            <person name="Kuo A."/>
            <person name="Nagy L.G."/>
            <person name="Floudas D."/>
            <person name="Copeland A."/>
            <person name="Barry K.W."/>
            <person name="Cichocki N."/>
            <person name="Veneault-Fourrey C."/>
            <person name="LaButti K."/>
            <person name="Lindquist E.A."/>
            <person name="Lipzen A."/>
            <person name="Lundell T."/>
            <person name="Morin E."/>
            <person name="Murat C."/>
            <person name="Riley R."/>
            <person name="Ohm R."/>
            <person name="Sun H."/>
            <person name="Tunlid A."/>
            <person name="Henrissat B."/>
            <person name="Grigoriev I.V."/>
            <person name="Hibbett D.S."/>
            <person name="Martin F."/>
        </authorList>
    </citation>
    <scope>NUCLEOTIDE SEQUENCE [LARGE SCALE GENOMIC DNA]</scope>
    <source>
        <strain evidence="3">441</strain>
    </source>
</reference>